<dbReference type="InterPro" id="IPR051314">
    <property type="entry name" value="AAA_ATPase_RarA/MGS1/WRNIP1"/>
</dbReference>
<dbReference type="Pfam" id="PF12002">
    <property type="entry name" value="MgsA_C"/>
    <property type="match status" value="1"/>
</dbReference>
<dbReference type="PANTHER" id="PTHR13779">
    <property type="entry name" value="WERNER HELICASE-INTERACTING PROTEIN 1 FAMILY MEMBER"/>
    <property type="match status" value="1"/>
</dbReference>
<proteinExistence type="inferred from homology"/>
<dbReference type="Proteomes" id="UP000648075">
    <property type="component" value="Unassembled WGS sequence"/>
</dbReference>
<evidence type="ECO:0000256" key="1">
    <source>
        <dbReference type="ARBA" id="ARBA00002393"/>
    </source>
</evidence>
<comment type="function">
    <text evidence="1">DNA-dependent ATPase that plays important roles in cellular responses to stalled DNA replication processes.</text>
</comment>
<comment type="caution">
    <text evidence="9">The sequence shown here is derived from an EMBL/GenBank/DDBJ whole genome shotgun (WGS) entry which is preliminary data.</text>
</comment>
<dbReference type="PANTHER" id="PTHR13779:SF7">
    <property type="entry name" value="ATPASE WRNIP1"/>
    <property type="match status" value="1"/>
</dbReference>
<sequence length="443" mass="48100">MADLFADDLPQTPAAPDRDDPRADAPLADRLRPRALEEIVGQDHLTGPEGAIGRMVSAGRLTSMILWGPPGTGKTSIARLLADAVGMRFAAISAVFSGVADLKKAFAEAGVAAQAGRRTLLFVDEIHRFNRAQQDGFLPFVESGVVTLVGATTENPSFALNAALLSRAQVLILHRLDAVALNRLLDKAEALEGPLPLDGDARAALVASADGDGRFLLNQAETLYAARIDGQLDPAGLGAFLQRRVAVYDKDRDGHYNLISALHKSLRGSDPQAALYYLARMLTAGEEPLYVLRRLVRFASEDIGLADPQALVQCLAAKDAYDFLGSPEGELAIVQACLYLATAPKSNAAYAAQKAAWKSAKETGSLSPPANILNAPTKLMKDIGYGKDYAYDHEAPDGFSGDNYWPEGMPPQDYYRPVERGFEREVVKRLEWWDKRRKERREA</sequence>
<keyword evidence="5" id="KW-0547">Nucleotide-binding</keyword>
<dbReference type="GO" id="GO:0008047">
    <property type="term" value="F:enzyme activator activity"/>
    <property type="evidence" value="ECO:0007669"/>
    <property type="project" value="TreeGrafter"/>
</dbReference>
<dbReference type="InterPro" id="IPR032423">
    <property type="entry name" value="AAA_assoc_2"/>
</dbReference>
<keyword evidence="4" id="KW-0235">DNA replication</keyword>
<comment type="similarity">
    <text evidence="2">Belongs to the AAA ATPase family. RarA/MGS1/WRNIP1 subfamily.</text>
</comment>
<name>A0A918P886_9SPHN</name>
<dbReference type="InterPro" id="IPR003959">
    <property type="entry name" value="ATPase_AAA_core"/>
</dbReference>
<dbReference type="Gene3D" id="3.40.50.300">
    <property type="entry name" value="P-loop containing nucleotide triphosphate hydrolases"/>
    <property type="match status" value="1"/>
</dbReference>
<evidence type="ECO:0000313" key="9">
    <source>
        <dbReference type="EMBL" id="GGY90898.1"/>
    </source>
</evidence>
<evidence type="ECO:0000256" key="5">
    <source>
        <dbReference type="ARBA" id="ARBA00022741"/>
    </source>
</evidence>
<evidence type="ECO:0000256" key="3">
    <source>
        <dbReference type="ARBA" id="ARBA00020776"/>
    </source>
</evidence>
<reference evidence="9" key="1">
    <citation type="journal article" date="2014" name="Int. J. Syst. Evol. Microbiol.">
        <title>Complete genome sequence of Corynebacterium casei LMG S-19264T (=DSM 44701T), isolated from a smear-ripened cheese.</title>
        <authorList>
            <consortium name="US DOE Joint Genome Institute (JGI-PGF)"/>
            <person name="Walter F."/>
            <person name="Albersmeier A."/>
            <person name="Kalinowski J."/>
            <person name="Ruckert C."/>
        </authorList>
    </citation>
    <scope>NUCLEOTIDE SEQUENCE</scope>
    <source>
        <strain evidence="9">KCTC 32255</strain>
    </source>
</reference>
<dbReference type="Gene3D" id="1.10.3710.10">
    <property type="entry name" value="DNA polymerase III clamp loader subunits, C-terminal domain"/>
    <property type="match status" value="1"/>
</dbReference>
<dbReference type="InterPro" id="IPR021886">
    <property type="entry name" value="MgsA_C"/>
</dbReference>
<dbReference type="GO" id="GO:0000731">
    <property type="term" value="P:DNA synthesis involved in DNA repair"/>
    <property type="evidence" value="ECO:0007669"/>
    <property type="project" value="TreeGrafter"/>
</dbReference>
<dbReference type="FunFam" id="1.20.272.10:FF:000001">
    <property type="entry name" value="Putative AAA family ATPase"/>
    <property type="match status" value="1"/>
</dbReference>
<dbReference type="Pfam" id="PF00004">
    <property type="entry name" value="AAA"/>
    <property type="match status" value="1"/>
</dbReference>
<evidence type="ECO:0000256" key="6">
    <source>
        <dbReference type="ARBA" id="ARBA00022840"/>
    </source>
</evidence>
<organism evidence="9 10">
    <name type="scientific">Novosphingobium colocasiae</name>
    <dbReference type="NCBI Taxonomy" id="1256513"/>
    <lineage>
        <taxon>Bacteria</taxon>
        <taxon>Pseudomonadati</taxon>
        <taxon>Pseudomonadota</taxon>
        <taxon>Alphaproteobacteria</taxon>
        <taxon>Sphingomonadales</taxon>
        <taxon>Sphingomonadaceae</taxon>
        <taxon>Novosphingobium</taxon>
    </lineage>
</organism>
<keyword evidence="6" id="KW-0067">ATP-binding</keyword>
<evidence type="ECO:0000256" key="7">
    <source>
        <dbReference type="SAM" id="MobiDB-lite"/>
    </source>
</evidence>
<dbReference type="SUPFAM" id="SSF52540">
    <property type="entry name" value="P-loop containing nucleoside triphosphate hydrolases"/>
    <property type="match status" value="1"/>
</dbReference>
<dbReference type="InterPro" id="IPR008921">
    <property type="entry name" value="DNA_pol3_clamp-load_cplx_C"/>
</dbReference>
<dbReference type="Pfam" id="PF16193">
    <property type="entry name" value="AAA_assoc_2"/>
    <property type="match status" value="1"/>
</dbReference>
<dbReference type="SUPFAM" id="SSF48019">
    <property type="entry name" value="post-AAA+ oligomerization domain-like"/>
    <property type="match status" value="1"/>
</dbReference>
<dbReference type="InterPro" id="IPR003593">
    <property type="entry name" value="AAA+_ATPase"/>
</dbReference>
<dbReference type="GO" id="GO:0017116">
    <property type="term" value="F:single-stranded DNA helicase activity"/>
    <property type="evidence" value="ECO:0007669"/>
    <property type="project" value="TreeGrafter"/>
</dbReference>
<dbReference type="AlphaFoldDB" id="A0A918P886"/>
<dbReference type="InterPro" id="IPR027417">
    <property type="entry name" value="P-loop_NTPase"/>
</dbReference>
<dbReference type="GO" id="GO:0006261">
    <property type="term" value="P:DNA-templated DNA replication"/>
    <property type="evidence" value="ECO:0007669"/>
    <property type="project" value="TreeGrafter"/>
</dbReference>
<evidence type="ECO:0000256" key="2">
    <source>
        <dbReference type="ARBA" id="ARBA00008959"/>
    </source>
</evidence>
<protein>
    <recommendedName>
        <fullName evidence="3">Replication-associated recombination protein A</fullName>
    </recommendedName>
</protein>
<dbReference type="GO" id="GO:0003677">
    <property type="term" value="F:DNA binding"/>
    <property type="evidence" value="ECO:0007669"/>
    <property type="project" value="InterPro"/>
</dbReference>
<dbReference type="SMART" id="SM00382">
    <property type="entry name" value="AAA"/>
    <property type="match status" value="1"/>
</dbReference>
<accession>A0A918P886</accession>
<feature type="compositionally biased region" description="Basic and acidic residues" evidence="7">
    <location>
        <begin position="16"/>
        <end position="25"/>
    </location>
</feature>
<feature type="region of interest" description="Disordered" evidence="7">
    <location>
        <begin position="1"/>
        <end position="25"/>
    </location>
</feature>
<dbReference type="Gene3D" id="1.20.272.10">
    <property type="match status" value="1"/>
</dbReference>
<dbReference type="EMBL" id="BMZA01000001">
    <property type="protein sequence ID" value="GGY90898.1"/>
    <property type="molecule type" value="Genomic_DNA"/>
</dbReference>
<dbReference type="RefSeq" id="WP_189619228.1">
    <property type="nucleotide sequence ID" value="NZ_BMZA01000001.1"/>
</dbReference>
<dbReference type="FunFam" id="3.40.50.300:FF:000137">
    <property type="entry name" value="Replication-associated recombination protein A"/>
    <property type="match status" value="1"/>
</dbReference>
<keyword evidence="10" id="KW-1185">Reference proteome</keyword>
<evidence type="ECO:0000313" key="10">
    <source>
        <dbReference type="Proteomes" id="UP000648075"/>
    </source>
</evidence>
<feature type="domain" description="AAA+ ATPase" evidence="8">
    <location>
        <begin position="60"/>
        <end position="178"/>
    </location>
</feature>
<dbReference type="GO" id="GO:0016887">
    <property type="term" value="F:ATP hydrolysis activity"/>
    <property type="evidence" value="ECO:0007669"/>
    <property type="project" value="InterPro"/>
</dbReference>
<evidence type="ECO:0000256" key="4">
    <source>
        <dbReference type="ARBA" id="ARBA00022705"/>
    </source>
</evidence>
<dbReference type="CDD" id="cd00009">
    <property type="entry name" value="AAA"/>
    <property type="match status" value="1"/>
</dbReference>
<evidence type="ECO:0000259" key="8">
    <source>
        <dbReference type="SMART" id="SM00382"/>
    </source>
</evidence>
<reference evidence="9" key="2">
    <citation type="submission" date="2020-09" db="EMBL/GenBank/DDBJ databases">
        <authorList>
            <person name="Sun Q."/>
            <person name="Kim S."/>
        </authorList>
    </citation>
    <scope>NUCLEOTIDE SEQUENCE</scope>
    <source>
        <strain evidence="9">KCTC 32255</strain>
    </source>
</reference>
<gene>
    <name evidence="9" type="ORF">GCM10011614_01970</name>
</gene>
<dbReference type="GO" id="GO:0005524">
    <property type="term" value="F:ATP binding"/>
    <property type="evidence" value="ECO:0007669"/>
    <property type="project" value="UniProtKB-KW"/>
</dbReference>
<dbReference type="CDD" id="cd18139">
    <property type="entry name" value="HLD_clamp_RarA"/>
    <property type="match status" value="1"/>
</dbReference>